<name>A0A0C3CG71_HEBCY</name>
<keyword evidence="1" id="KW-1133">Transmembrane helix</keyword>
<evidence type="ECO:0000313" key="2">
    <source>
        <dbReference type="EMBL" id="KIM47755.1"/>
    </source>
</evidence>
<sequence length="288" mass="31848">MVNARIALSLYWTHLDLSYLRPTFLALHLSGGLIGLPLLIITLLFANDTSSQPELVNFCLAWVLNSISYSLSVFKATLDDPHSPLCFAQAAMVQGAPPMTALATFLVVFKIWRTFKNPGQMSGPNHCSESTTQFITISLPYVAFVVFVLISVVLQIKIPQSLTTANGLYCTTSGTPFRRWSVPILSIIMLALMIGFEVAIAIRYYLARRRIVTSFPLARRRTSLGLVIRISLFNVYLFVALGASVVFLTGKLQPWPYMIQAALPLMAFLLFASQKVGPFLLPSHITGD</sequence>
<accession>A0A0C3CG71</accession>
<evidence type="ECO:0000256" key="1">
    <source>
        <dbReference type="SAM" id="Phobius"/>
    </source>
</evidence>
<keyword evidence="3" id="KW-1185">Reference proteome</keyword>
<organism evidence="2 3">
    <name type="scientific">Hebeloma cylindrosporum</name>
    <dbReference type="NCBI Taxonomy" id="76867"/>
    <lineage>
        <taxon>Eukaryota</taxon>
        <taxon>Fungi</taxon>
        <taxon>Dikarya</taxon>
        <taxon>Basidiomycota</taxon>
        <taxon>Agaricomycotina</taxon>
        <taxon>Agaricomycetes</taxon>
        <taxon>Agaricomycetidae</taxon>
        <taxon>Agaricales</taxon>
        <taxon>Agaricineae</taxon>
        <taxon>Hymenogastraceae</taxon>
        <taxon>Hebeloma</taxon>
    </lineage>
</organism>
<dbReference type="OrthoDB" id="3046318at2759"/>
<reference evidence="2 3" key="1">
    <citation type="submission" date="2014-04" db="EMBL/GenBank/DDBJ databases">
        <authorList>
            <consortium name="DOE Joint Genome Institute"/>
            <person name="Kuo A."/>
            <person name="Gay G."/>
            <person name="Dore J."/>
            <person name="Kohler A."/>
            <person name="Nagy L.G."/>
            <person name="Floudas D."/>
            <person name="Copeland A."/>
            <person name="Barry K.W."/>
            <person name="Cichocki N."/>
            <person name="Veneault-Fourrey C."/>
            <person name="LaButti K."/>
            <person name="Lindquist E.A."/>
            <person name="Lipzen A."/>
            <person name="Lundell T."/>
            <person name="Morin E."/>
            <person name="Murat C."/>
            <person name="Sun H."/>
            <person name="Tunlid A."/>
            <person name="Henrissat B."/>
            <person name="Grigoriev I.V."/>
            <person name="Hibbett D.S."/>
            <person name="Martin F."/>
            <person name="Nordberg H.P."/>
            <person name="Cantor M.N."/>
            <person name="Hua S.X."/>
        </authorList>
    </citation>
    <scope>NUCLEOTIDE SEQUENCE [LARGE SCALE GENOMIC DNA]</scope>
    <source>
        <strain evidence="3">h7</strain>
    </source>
</reference>
<dbReference type="HOGENOM" id="CLU_065186_2_0_1"/>
<feature type="transmembrane region" description="Helical" evidence="1">
    <location>
        <begin position="133"/>
        <end position="156"/>
    </location>
</feature>
<feature type="transmembrane region" description="Helical" evidence="1">
    <location>
        <begin position="254"/>
        <end position="272"/>
    </location>
</feature>
<feature type="transmembrane region" description="Helical" evidence="1">
    <location>
        <begin position="90"/>
        <end position="112"/>
    </location>
</feature>
<proteinExistence type="predicted"/>
<dbReference type="AlphaFoldDB" id="A0A0C3CG71"/>
<protein>
    <recommendedName>
        <fullName evidence="4">G-protein coupled receptors family 1 profile domain-containing protein</fullName>
    </recommendedName>
</protein>
<keyword evidence="1" id="KW-0812">Transmembrane</keyword>
<feature type="transmembrane region" description="Helical" evidence="1">
    <location>
        <begin position="58"/>
        <end position="78"/>
    </location>
</feature>
<dbReference type="EMBL" id="KN831769">
    <property type="protein sequence ID" value="KIM47755.1"/>
    <property type="molecule type" value="Genomic_DNA"/>
</dbReference>
<feature type="transmembrane region" description="Helical" evidence="1">
    <location>
        <begin position="25"/>
        <end position="46"/>
    </location>
</feature>
<reference evidence="3" key="2">
    <citation type="submission" date="2015-01" db="EMBL/GenBank/DDBJ databases">
        <title>Evolutionary Origins and Diversification of the Mycorrhizal Mutualists.</title>
        <authorList>
            <consortium name="DOE Joint Genome Institute"/>
            <consortium name="Mycorrhizal Genomics Consortium"/>
            <person name="Kohler A."/>
            <person name="Kuo A."/>
            <person name="Nagy L.G."/>
            <person name="Floudas D."/>
            <person name="Copeland A."/>
            <person name="Barry K.W."/>
            <person name="Cichocki N."/>
            <person name="Veneault-Fourrey C."/>
            <person name="LaButti K."/>
            <person name="Lindquist E.A."/>
            <person name="Lipzen A."/>
            <person name="Lundell T."/>
            <person name="Morin E."/>
            <person name="Murat C."/>
            <person name="Riley R."/>
            <person name="Ohm R."/>
            <person name="Sun H."/>
            <person name="Tunlid A."/>
            <person name="Henrissat B."/>
            <person name="Grigoriev I.V."/>
            <person name="Hibbett D.S."/>
            <person name="Martin F."/>
        </authorList>
    </citation>
    <scope>NUCLEOTIDE SEQUENCE [LARGE SCALE GENOMIC DNA]</scope>
    <source>
        <strain evidence="3">h7</strain>
    </source>
</reference>
<feature type="transmembrane region" description="Helical" evidence="1">
    <location>
        <begin position="226"/>
        <end position="248"/>
    </location>
</feature>
<gene>
    <name evidence="2" type="ORF">M413DRAFT_22362</name>
</gene>
<keyword evidence="1" id="KW-0472">Membrane</keyword>
<evidence type="ECO:0008006" key="4">
    <source>
        <dbReference type="Google" id="ProtNLM"/>
    </source>
</evidence>
<feature type="transmembrane region" description="Helical" evidence="1">
    <location>
        <begin position="184"/>
        <end position="206"/>
    </location>
</feature>
<dbReference type="Proteomes" id="UP000053424">
    <property type="component" value="Unassembled WGS sequence"/>
</dbReference>
<evidence type="ECO:0000313" key="3">
    <source>
        <dbReference type="Proteomes" id="UP000053424"/>
    </source>
</evidence>
<dbReference type="STRING" id="686832.A0A0C3CG71"/>